<dbReference type="OrthoDB" id="1535081at2759"/>
<organism evidence="6 7">
    <name type="scientific">Lachnellula cervina</name>
    <dbReference type="NCBI Taxonomy" id="1316786"/>
    <lineage>
        <taxon>Eukaryota</taxon>
        <taxon>Fungi</taxon>
        <taxon>Dikarya</taxon>
        <taxon>Ascomycota</taxon>
        <taxon>Pezizomycotina</taxon>
        <taxon>Leotiomycetes</taxon>
        <taxon>Helotiales</taxon>
        <taxon>Lachnaceae</taxon>
        <taxon>Lachnellula</taxon>
    </lineage>
</organism>
<evidence type="ECO:0000256" key="3">
    <source>
        <dbReference type="ARBA" id="ARBA00022691"/>
    </source>
</evidence>
<gene>
    <name evidence="6" type="primary">aflO_0</name>
    <name evidence="6" type="ORF">LCER1_G003742</name>
</gene>
<dbReference type="InterPro" id="IPR036390">
    <property type="entry name" value="WH_DNA-bd_sf"/>
</dbReference>
<evidence type="ECO:0000313" key="6">
    <source>
        <dbReference type="EMBL" id="TVY55029.1"/>
    </source>
</evidence>
<comment type="caution">
    <text evidence="6">The sequence shown here is derived from an EMBL/GenBank/DDBJ whole genome shotgun (WGS) entry which is preliminary data.</text>
</comment>
<dbReference type="PIRSF" id="PIRSF005739">
    <property type="entry name" value="O-mtase"/>
    <property type="match status" value="1"/>
</dbReference>
<sequence length="398" mass="43785">MAQASAERLLEQIEAFNQTDCSFLPPDLRTRLAEATKTTSLRLETPVEVVTRILITQPMEAIAVRIGTDLRVFSAIGNKQLTTTELAAATGATPELMGRVLRALAAYGAVKEVDVNKYTSSPNHALFQRKDLEEAFSNCQDILIKSLAGLPGFLASTGYREPTDPTNTAIQYSYGVKGKGYMETLMTDPTNINALSSFSVLMSIWADGFTQMADIYPVKDRLETGFDTESAMFVDVGGGHGQKTIALKKIFPELPGRFIVQDTPQVLGGAAKDDEAYKGIELTPHDFFGPQPVKGARCYYIRQCLHNWPDSSCTKILRQLKEAAKPGYSRILIHEIIVPEIGASTWVASQDFNMMSMFAVSERSEQQWRALAESAGLEVSNVYINNHPSREGILELTA</sequence>
<keyword evidence="7" id="KW-1185">Reference proteome</keyword>
<keyword evidence="1 6" id="KW-0489">Methyltransferase</keyword>
<dbReference type="PANTHER" id="PTHR43712">
    <property type="entry name" value="PUTATIVE (AFU_ORTHOLOGUE AFUA_4G14580)-RELATED"/>
    <property type="match status" value="1"/>
</dbReference>
<proteinExistence type="predicted"/>
<evidence type="ECO:0000256" key="1">
    <source>
        <dbReference type="ARBA" id="ARBA00022603"/>
    </source>
</evidence>
<evidence type="ECO:0000256" key="4">
    <source>
        <dbReference type="PIRSR" id="PIRSR005739-1"/>
    </source>
</evidence>
<dbReference type="EMBL" id="QGMG01000283">
    <property type="protein sequence ID" value="TVY55029.1"/>
    <property type="molecule type" value="Genomic_DNA"/>
</dbReference>
<keyword evidence="3" id="KW-0949">S-adenosyl-L-methionine</keyword>
<protein>
    <submittedName>
        <fullName evidence="6">Demethylsterigmatocystin 6-O-methyltransferase</fullName>
    </submittedName>
</protein>
<name>A0A7D8YMJ4_9HELO</name>
<evidence type="ECO:0000256" key="2">
    <source>
        <dbReference type="ARBA" id="ARBA00022679"/>
    </source>
</evidence>
<evidence type="ECO:0000313" key="7">
    <source>
        <dbReference type="Proteomes" id="UP000481288"/>
    </source>
</evidence>
<accession>A0A7D8YMJ4</accession>
<keyword evidence="2 6" id="KW-0808">Transferase</keyword>
<feature type="domain" description="O-methyltransferase C-terminal" evidence="5">
    <location>
        <begin position="231"/>
        <end position="377"/>
    </location>
</feature>
<dbReference type="GO" id="GO:0008171">
    <property type="term" value="F:O-methyltransferase activity"/>
    <property type="evidence" value="ECO:0007669"/>
    <property type="project" value="InterPro"/>
</dbReference>
<dbReference type="Gene3D" id="1.10.10.10">
    <property type="entry name" value="Winged helix-like DNA-binding domain superfamily/Winged helix DNA-binding domain"/>
    <property type="match status" value="1"/>
</dbReference>
<dbReference type="SUPFAM" id="SSF46785">
    <property type="entry name" value="Winged helix' DNA-binding domain"/>
    <property type="match status" value="1"/>
</dbReference>
<dbReference type="GO" id="GO:0032259">
    <property type="term" value="P:methylation"/>
    <property type="evidence" value="ECO:0007669"/>
    <property type="project" value="UniProtKB-KW"/>
</dbReference>
<evidence type="ECO:0000259" key="5">
    <source>
        <dbReference type="Pfam" id="PF00891"/>
    </source>
</evidence>
<dbReference type="SUPFAM" id="SSF53335">
    <property type="entry name" value="S-adenosyl-L-methionine-dependent methyltransferases"/>
    <property type="match status" value="1"/>
</dbReference>
<dbReference type="AlphaFoldDB" id="A0A7D8YMJ4"/>
<dbReference type="InterPro" id="IPR016461">
    <property type="entry name" value="COMT-like"/>
</dbReference>
<feature type="active site" description="Proton acceptor" evidence="4">
    <location>
        <position position="306"/>
    </location>
</feature>
<dbReference type="InterPro" id="IPR036388">
    <property type="entry name" value="WH-like_DNA-bd_sf"/>
</dbReference>
<dbReference type="Pfam" id="PF00891">
    <property type="entry name" value="Methyltransf_2"/>
    <property type="match status" value="1"/>
</dbReference>
<dbReference type="PROSITE" id="PS51683">
    <property type="entry name" value="SAM_OMT_II"/>
    <property type="match status" value="1"/>
</dbReference>
<dbReference type="PANTHER" id="PTHR43712:SF17">
    <property type="entry name" value="O-METHYLTRANSFERASE"/>
    <property type="match status" value="1"/>
</dbReference>
<dbReference type="InterPro" id="IPR001077">
    <property type="entry name" value="COMT_C"/>
</dbReference>
<dbReference type="Gene3D" id="3.40.50.150">
    <property type="entry name" value="Vaccinia Virus protein VP39"/>
    <property type="match status" value="1"/>
</dbReference>
<reference evidence="6 7" key="1">
    <citation type="submission" date="2018-05" db="EMBL/GenBank/DDBJ databases">
        <title>Whole genome sequencing for identification of molecular markers to develop diagnostic detection tools for the regulated plant pathogen Lachnellula willkommii.</title>
        <authorList>
            <person name="Giroux E."/>
            <person name="Bilodeau G."/>
        </authorList>
    </citation>
    <scope>NUCLEOTIDE SEQUENCE [LARGE SCALE GENOMIC DNA]</scope>
    <source>
        <strain evidence="6 7">CBS 625.97</strain>
    </source>
</reference>
<dbReference type="InterPro" id="IPR029063">
    <property type="entry name" value="SAM-dependent_MTases_sf"/>
</dbReference>
<dbReference type="Proteomes" id="UP000481288">
    <property type="component" value="Unassembled WGS sequence"/>
</dbReference>